<keyword evidence="12" id="KW-0496">Mitochondrion</keyword>
<dbReference type="PROSITE" id="PS50089">
    <property type="entry name" value="ZF_RING_2"/>
    <property type="match status" value="1"/>
</dbReference>
<feature type="region of interest" description="Disordered" evidence="15">
    <location>
        <begin position="289"/>
        <end position="310"/>
    </location>
</feature>
<evidence type="ECO:0000256" key="15">
    <source>
        <dbReference type="SAM" id="MobiDB-lite"/>
    </source>
</evidence>
<keyword evidence="4" id="KW-0808">Transferase</keyword>
<keyword evidence="8" id="KW-0833">Ubl conjugation pathway</keyword>
<evidence type="ECO:0000313" key="19">
    <source>
        <dbReference type="Proteomes" id="UP000593567"/>
    </source>
</evidence>
<dbReference type="Proteomes" id="UP000593567">
    <property type="component" value="Unassembled WGS sequence"/>
</dbReference>
<keyword evidence="19" id="KW-1185">Reference proteome</keyword>
<evidence type="ECO:0000313" key="18">
    <source>
        <dbReference type="EMBL" id="KAF6031689.1"/>
    </source>
</evidence>
<evidence type="ECO:0000256" key="12">
    <source>
        <dbReference type="ARBA" id="ARBA00023128"/>
    </source>
</evidence>
<protein>
    <recommendedName>
        <fullName evidence="3">RING-type E3 ubiquitin transferase</fullName>
        <ecNumber evidence="3">2.3.2.27</ecNumber>
    </recommendedName>
</protein>
<dbReference type="GO" id="GO:0061630">
    <property type="term" value="F:ubiquitin protein ligase activity"/>
    <property type="evidence" value="ECO:0007669"/>
    <property type="project" value="UniProtKB-EC"/>
</dbReference>
<evidence type="ECO:0000256" key="9">
    <source>
        <dbReference type="ARBA" id="ARBA00022787"/>
    </source>
</evidence>
<reference evidence="18" key="1">
    <citation type="submission" date="2020-06" db="EMBL/GenBank/DDBJ databases">
        <title>Draft genome of Bugula neritina, a colonial animal packing powerful symbionts and potential medicines.</title>
        <authorList>
            <person name="Rayko M."/>
        </authorList>
    </citation>
    <scope>NUCLEOTIDE SEQUENCE [LARGE SCALE GENOMIC DNA]</scope>
    <source>
        <strain evidence="18">Kwan_BN1</strain>
    </source>
</reference>
<comment type="caution">
    <text evidence="18">The sequence shown here is derived from an EMBL/GenBank/DDBJ whole genome shotgun (WGS) entry which is preliminary data.</text>
</comment>
<comment type="subcellular location">
    <subcellularLocation>
        <location evidence="2">Mitochondrion outer membrane</location>
        <topology evidence="2">Multi-pass membrane protein</topology>
    </subcellularLocation>
</comment>
<evidence type="ECO:0000256" key="11">
    <source>
        <dbReference type="ARBA" id="ARBA00022989"/>
    </source>
</evidence>
<dbReference type="InterPro" id="IPR001841">
    <property type="entry name" value="Znf_RING"/>
</dbReference>
<feature type="transmembrane region" description="Helical" evidence="16">
    <location>
        <begin position="231"/>
        <end position="249"/>
    </location>
</feature>
<feature type="compositionally biased region" description="Acidic residues" evidence="15">
    <location>
        <begin position="293"/>
        <end position="302"/>
    </location>
</feature>
<dbReference type="InterPro" id="IPR013083">
    <property type="entry name" value="Znf_RING/FYVE/PHD"/>
</dbReference>
<keyword evidence="9" id="KW-1000">Mitochondrion outer membrane</keyword>
<dbReference type="SUPFAM" id="SSF57850">
    <property type="entry name" value="RING/U-box"/>
    <property type="match status" value="1"/>
</dbReference>
<feature type="domain" description="RING-type" evidence="17">
    <location>
        <begin position="315"/>
        <end position="353"/>
    </location>
</feature>
<evidence type="ECO:0000256" key="16">
    <source>
        <dbReference type="SAM" id="Phobius"/>
    </source>
</evidence>
<dbReference type="PANTHER" id="PTHR12183">
    <property type="entry name" value="MITOCHONDRIAL UBIQUITIN LIGASE ACTIVATOR OF NFKB 1"/>
    <property type="match status" value="1"/>
</dbReference>
<dbReference type="Pfam" id="PF13920">
    <property type="entry name" value="zf-C3HC4_3"/>
    <property type="match status" value="1"/>
</dbReference>
<evidence type="ECO:0000256" key="5">
    <source>
        <dbReference type="ARBA" id="ARBA00022692"/>
    </source>
</evidence>
<keyword evidence="6" id="KW-0479">Metal-binding</keyword>
<proteinExistence type="predicted"/>
<evidence type="ECO:0000256" key="2">
    <source>
        <dbReference type="ARBA" id="ARBA00004374"/>
    </source>
</evidence>
<dbReference type="InterPro" id="IPR022170">
    <property type="entry name" value="MUL1-like"/>
</dbReference>
<dbReference type="Pfam" id="PF12483">
    <property type="entry name" value="GIDE"/>
    <property type="match status" value="1"/>
</dbReference>
<keyword evidence="10" id="KW-0862">Zinc</keyword>
<evidence type="ECO:0000256" key="6">
    <source>
        <dbReference type="ARBA" id="ARBA00022723"/>
    </source>
</evidence>
<dbReference type="AlphaFoldDB" id="A0A7J7JZ56"/>
<gene>
    <name evidence="18" type="ORF">EB796_009983</name>
</gene>
<keyword evidence="13 16" id="KW-0472">Membrane</keyword>
<keyword evidence="11 16" id="KW-1133">Transmembrane helix</keyword>
<sequence>MSEWKQILIENLLFAADIGLICWFLRLYKNKYTTADQIKDLESIDWSAFKSDSSGCIEYGLVEGRVHSLEQPLKSQFTEDEGPIKYFKRVLLKSERNRGYWTDRQNVLSESYEKVKFALQDEKTAERILVTEPRLANYLQEALHTTHDHFEPCTRSLSESLFDRVVGEITKGYQTTEQILKNGTTMLGVGKIVYSNGSLELRKPTAKGTQYFLTSMSKSELITHLKSRATIFKVLAGVFGVTGLLILWVTTGSRIRKWIAQYRERAAVEEARQQLLVIRAVNTVHSRNRNADSDTDLTEDSDSPQRSPSSEANSCVICLINSRDIANRPCGHVCTCLNCYEAMPVPKHCPVCRSAINEIIPIYIP</sequence>
<name>A0A7J7JZ56_BUGNE</name>
<evidence type="ECO:0000256" key="7">
    <source>
        <dbReference type="ARBA" id="ARBA00022771"/>
    </source>
</evidence>
<evidence type="ECO:0000256" key="3">
    <source>
        <dbReference type="ARBA" id="ARBA00012483"/>
    </source>
</evidence>
<accession>A0A7J7JZ56</accession>
<dbReference type="OrthoDB" id="66726at2759"/>
<dbReference type="GO" id="GO:0005741">
    <property type="term" value="C:mitochondrial outer membrane"/>
    <property type="evidence" value="ECO:0007669"/>
    <property type="project" value="UniProtKB-SubCell"/>
</dbReference>
<organism evidence="18 19">
    <name type="scientific">Bugula neritina</name>
    <name type="common">Brown bryozoan</name>
    <name type="synonym">Sertularia neritina</name>
    <dbReference type="NCBI Taxonomy" id="10212"/>
    <lineage>
        <taxon>Eukaryota</taxon>
        <taxon>Metazoa</taxon>
        <taxon>Spiralia</taxon>
        <taxon>Lophotrochozoa</taxon>
        <taxon>Bryozoa</taxon>
        <taxon>Gymnolaemata</taxon>
        <taxon>Cheilostomatida</taxon>
        <taxon>Flustrina</taxon>
        <taxon>Buguloidea</taxon>
        <taxon>Bugulidae</taxon>
        <taxon>Bugula</taxon>
    </lineage>
</organism>
<keyword evidence="5 16" id="KW-0812">Transmembrane</keyword>
<evidence type="ECO:0000256" key="13">
    <source>
        <dbReference type="ARBA" id="ARBA00023136"/>
    </source>
</evidence>
<feature type="transmembrane region" description="Helical" evidence="16">
    <location>
        <begin position="7"/>
        <end position="28"/>
    </location>
</feature>
<evidence type="ECO:0000256" key="4">
    <source>
        <dbReference type="ARBA" id="ARBA00022679"/>
    </source>
</evidence>
<comment type="catalytic activity">
    <reaction evidence="1">
        <text>S-ubiquitinyl-[E2 ubiquitin-conjugating enzyme]-L-cysteine + [acceptor protein]-L-lysine = [E2 ubiquitin-conjugating enzyme]-L-cysteine + N(6)-ubiquitinyl-[acceptor protein]-L-lysine.</text>
        <dbReference type="EC" id="2.3.2.27"/>
    </reaction>
</comment>
<dbReference type="EC" id="2.3.2.27" evidence="3"/>
<dbReference type="GO" id="GO:0008270">
    <property type="term" value="F:zinc ion binding"/>
    <property type="evidence" value="ECO:0007669"/>
    <property type="project" value="UniProtKB-KW"/>
</dbReference>
<dbReference type="EMBL" id="VXIV02001577">
    <property type="protein sequence ID" value="KAF6031689.1"/>
    <property type="molecule type" value="Genomic_DNA"/>
</dbReference>
<keyword evidence="7 14" id="KW-0863">Zinc-finger</keyword>
<dbReference type="Gene3D" id="3.30.40.10">
    <property type="entry name" value="Zinc/RING finger domain, C3HC4 (zinc finger)"/>
    <property type="match status" value="1"/>
</dbReference>
<evidence type="ECO:0000256" key="14">
    <source>
        <dbReference type="PROSITE-ProRule" id="PRU00175"/>
    </source>
</evidence>
<evidence type="ECO:0000259" key="17">
    <source>
        <dbReference type="PROSITE" id="PS50089"/>
    </source>
</evidence>
<dbReference type="PANTHER" id="PTHR12183:SF32">
    <property type="entry name" value="MITOCHONDRIAL E3 UBIQUITIN PROTEIN LIGASE 1"/>
    <property type="match status" value="1"/>
</dbReference>
<evidence type="ECO:0000256" key="1">
    <source>
        <dbReference type="ARBA" id="ARBA00000900"/>
    </source>
</evidence>
<evidence type="ECO:0000256" key="8">
    <source>
        <dbReference type="ARBA" id="ARBA00022786"/>
    </source>
</evidence>
<dbReference type="InterPro" id="IPR051652">
    <property type="entry name" value="MDM2_MDM4_MUL1"/>
</dbReference>
<evidence type="ECO:0000256" key="10">
    <source>
        <dbReference type="ARBA" id="ARBA00022833"/>
    </source>
</evidence>
<dbReference type="GO" id="GO:0016567">
    <property type="term" value="P:protein ubiquitination"/>
    <property type="evidence" value="ECO:0007669"/>
    <property type="project" value="InterPro"/>
</dbReference>